<feature type="domain" description="Protein kinase" evidence="1">
    <location>
        <begin position="249"/>
        <end position="560"/>
    </location>
</feature>
<dbReference type="InterPro" id="IPR000719">
    <property type="entry name" value="Prot_kinase_dom"/>
</dbReference>
<evidence type="ECO:0000259" key="1">
    <source>
        <dbReference type="PROSITE" id="PS50011"/>
    </source>
</evidence>
<name>A0A8C9H4M1_9PRIM</name>
<reference evidence="2" key="1">
    <citation type="submission" date="2025-08" db="UniProtKB">
        <authorList>
            <consortium name="Ensembl"/>
        </authorList>
    </citation>
    <scope>IDENTIFICATION</scope>
</reference>
<sequence>MTEYNTLIKNEKKSKDCINVLHPKNSNISNKILNHYTPSVPLKKKKIIKLKDTPIEDYFIIKNFLPICEDYLLKNYIHLFINLNDHENDEPKRKKIKQNEKDGEVAVGLPVKVEQIQVKTEEQIDRNKIPLTNNYIKNDASYLYVSSSYRCDNNIVRVKRNEECKIEKKKKKKHINININMNDTSVEDAVTDRYFRTRTTHRGDENRNYENITSTIKRKRCSINQSKVYNYLQKTVHKKKDISSNFNLYETYLHASKKKLKDFELPYDRAILLDVIDKKDNKQKVMKIVNKQKIIKSFGNNWENMIELVSSLNKHKHLMIIYDIYDDNKNFYMIIEKLYGDELFSFLTYKKNVRECICKYILIQILYAIHYLHSNGIIHRDVKPENLMFRHKKQKNKSDEYNYELVLIDYDTCELVDADTSTTSTTSTTPTTYTTPTTSTITANIHSNNNNYLCSNYSKTLLGASYNYNTYQCTNIFSANNLINKNNALSHISHGKLNRSSRLLLLPPSIPTIKKKKTTMLNILKVNKNVDSITNNILVNKLNYMKYINGKNIYTIKSSA</sequence>
<dbReference type="PANTHER" id="PTHR44167:SF24">
    <property type="entry name" value="SERINE_THREONINE-PROTEIN KINASE CHK2"/>
    <property type="match status" value="1"/>
</dbReference>
<dbReference type="PROSITE" id="PS00108">
    <property type="entry name" value="PROTEIN_KINASE_ST"/>
    <property type="match status" value="1"/>
</dbReference>
<dbReference type="GO" id="GO:0005524">
    <property type="term" value="F:ATP binding"/>
    <property type="evidence" value="ECO:0007669"/>
    <property type="project" value="InterPro"/>
</dbReference>
<proteinExistence type="predicted"/>
<dbReference type="SUPFAM" id="SSF56112">
    <property type="entry name" value="Protein kinase-like (PK-like)"/>
    <property type="match status" value="1"/>
</dbReference>
<dbReference type="PROSITE" id="PS50011">
    <property type="entry name" value="PROTEIN_KINASE_DOM"/>
    <property type="match status" value="1"/>
</dbReference>
<dbReference type="PANTHER" id="PTHR44167">
    <property type="entry name" value="OVARIAN-SPECIFIC SERINE/THREONINE-PROTEIN KINASE LOK-RELATED"/>
    <property type="match status" value="1"/>
</dbReference>
<dbReference type="GO" id="GO:0004674">
    <property type="term" value="F:protein serine/threonine kinase activity"/>
    <property type="evidence" value="ECO:0007669"/>
    <property type="project" value="TreeGrafter"/>
</dbReference>
<dbReference type="SMART" id="SM00220">
    <property type="entry name" value="S_TKc"/>
    <property type="match status" value="1"/>
</dbReference>
<dbReference type="Gene3D" id="1.10.510.10">
    <property type="entry name" value="Transferase(Phosphotransferase) domain 1"/>
    <property type="match status" value="1"/>
</dbReference>
<dbReference type="Ensembl" id="ENSPTET00000016613.1">
    <property type="protein sequence ID" value="ENSPTEP00000010989.1"/>
    <property type="gene ID" value="ENSPTEG00000012404.1"/>
</dbReference>
<keyword evidence="3" id="KW-1185">Reference proteome</keyword>
<accession>A0A8C9H4M1</accession>
<dbReference type="InterPro" id="IPR008271">
    <property type="entry name" value="Ser/Thr_kinase_AS"/>
</dbReference>
<dbReference type="Pfam" id="PF00069">
    <property type="entry name" value="Pkinase"/>
    <property type="match status" value="1"/>
</dbReference>
<dbReference type="GO" id="GO:0044773">
    <property type="term" value="P:mitotic DNA damage checkpoint signaling"/>
    <property type="evidence" value="ECO:0007669"/>
    <property type="project" value="TreeGrafter"/>
</dbReference>
<dbReference type="Proteomes" id="UP000694416">
    <property type="component" value="Unplaced"/>
</dbReference>
<protein>
    <recommendedName>
        <fullName evidence="1">Protein kinase domain-containing protein</fullName>
    </recommendedName>
</protein>
<organism evidence="2 3">
    <name type="scientific">Piliocolobus tephrosceles</name>
    <name type="common">Ugandan red Colobus</name>
    <dbReference type="NCBI Taxonomy" id="591936"/>
    <lineage>
        <taxon>Eukaryota</taxon>
        <taxon>Metazoa</taxon>
        <taxon>Chordata</taxon>
        <taxon>Craniata</taxon>
        <taxon>Vertebrata</taxon>
        <taxon>Euteleostomi</taxon>
        <taxon>Mammalia</taxon>
        <taxon>Eutheria</taxon>
        <taxon>Euarchontoglires</taxon>
        <taxon>Primates</taxon>
        <taxon>Haplorrhini</taxon>
        <taxon>Catarrhini</taxon>
        <taxon>Cercopithecidae</taxon>
        <taxon>Colobinae</taxon>
        <taxon>Piliocolobus</taxon>
    </lineage>
</organism>
<evidence type="ECO:0000313" key="3">
    <source>
        <dbReference type="Proteomes" id="UP000694416"/>
    </source>
</evidence>
<dbReference type="AlphaFoldDB" id="A0A8C9H4M1"/>
<dbReference type="InterPro" id="IPR011009">
    <property type="entry name" value="Kinase-like_dom_sf"/>
</dbReference>
<reference evidence="2" key="2">
    <citation type="submission" date="2025-09" db="UniProtKB">
        <authorList>
            <consortium name="Ensembl"/>
        </authorList>
    </citation>
    <scope>IDENTIFICATION</scope>
</reference>
<evidence type="ECO:0000313" key="2">
    <source>
        <dbReference type="Ensembl" id="ENSPTEP00000010989.1"/>
    </source>
</evidence>
<dbReference type="GO" id="GO:0005634">
    <property type="term" value="C:nucleus"/>
    <property type="evidence" value="ECO:0007669"/>
    <property type="project" value="TreeGrafter"/>
</dbReference>
<dbReference type="Gene3D" id="3.30.200.20">
    <property type="entry name" value="Phosphorylase Kinase, domain 1"/>
    <property type="match status" value="1"/>
</dbReference>